<dbReference type="Gene3D" id="3.40.50.300">
    <property type="entry name" value="P-loop containing nucleotide triphosphate hydrolases"/>
    <property type="match status" value="1"/>
</dbReference>
<dbReference type="InterPro" id="IPR041222">
    <property type="entry name" value="PriA_3primeBD"/>
</dbReference>
<evidence type="ECO:0000256" key="3">
    <source>
        <dbReference type="ARBA" id="ARBA00023125"/>
    </source>
</evidence>
<dbReference type="AlphaFoldDB" id="A0A076JLT3"/>
<sequence>MRYPCIMTNEDAEQLALDGLAPRKRRKRAPAVKTPAAEHPIAQVVLDIQATHLGQTFDYFVEEKYSAAAQPGVMVRVRFGGQRVNGIIWKRADTSATPESSIRYIERVVTDRVLVPESMRDDMTRIADAFGGTRANILRLAVPTRVAKVESQLRVGNRDAAGTAAGKQRLAAVDQEIYGQLQRQYGNINLLHDALQGRRFQSFVFDLLPGADHWRRCAAWMVAAALAQNKPAVLVLPTMREIADMTETLRSVGLKPFAPTGAANGVYDGDFAVLNAQMAPADRYRAYLAISCGQVRCVLGTRAAMYAPVEGNALFLILDDVCYQDADGMMPYANARGVLRLRAKSHNGVFVAMANARSAQSQWETDAAHVGDTQVSGFSTPIHALPAVTKEASPWIRWLNRDELARLADPTIGARVPHTAVRILSKALETGPVLLSIPQDGITEALSCSKCHRQVRCARCTGPLERLADGTIRCRWCGAATVQWSCPTCHNERMRVVRVGAAGTAMELARLFRGVPMVLSTPSQPRGVVSDIGFAPQLVIATPGAEPRVRGESPAQCEYRAVAILDAWTSLYASGIDADVDTLTGWMRAVSLCAPRTRGGQALLIGETDPVLARSLMLWNSPMLAQVEVEDRAQTALPPVFAAACVWGRRDAVGTMLKRIGALAGGDMATIDTIAGTMPSVLGPVPIPQPRTIDSRELEGTADRVKAVVRVPQGRRAELALRLRSASARHVASREPGELRFQMDPKERI</sequence>
<dbReference type="Proteomes" id="UP000193664">
    <property type="component" value="Unassembled WGS sequence"/>
</dbReference>
<dbReference type="InterPro" id="IPR042115">
    <property type="entry name" value="PriA_3primeBD_sf"/>
</dbReference>
<accession>A0A076JLT3</accession>
<dbReference type="NCBIfam" id="NF011451">
    <property type="entry name" value="PRK14873.1-1"/>
    <property type="match status" value="1"/>
</dbReference>
<dbReference type="EMBL" id="LNKF01000002">
    <property type="protein sequence ID" value="OSG95335.1"/>
    <property type="molecule type" value="Genomic_DNA"/>
</dbReference>
<keyword evidence="3" id="KW-0238">DNA-binding</keyword>
<dbReference type="GO" id="GO:0043138">
    <property type="term" value="F:3'-5' DNA helicase activity"/>
    <property type="evidence" value="ECO:0007669"/>
    <property type="project" value="TreeGrafter"/>
</dbReference>
<evidence type="ECO:0000259" key="4">
    <source>
        <dbReference type="Pfam" id="PF17764"/>
    </source>
</evidence>
<name>A0A076JLT3_BIFAD</name>
<dbReference type="Proteomes" id="UP000886943">
    <property type="component" value="Unassembled WGS sequence"/>
</dbReference>
<feature type="domain" description="Primosomal protein N' 3' DNA-binding" evidence="4">
    <location>
        <begin position="43"/>
        <end position="143"/>
    </location>
</feature>
<gene>
    <name evidence="5" type="primary">priA</name>
    <name evidence="6" type="ORF">AD0028_0577</name>
    <name evidence="5" type="ORF">BIFAD42_03260</name>
</gene>
<dbReference type="PANTHER" id="PTHR30580:SF0">
    <property type="entry name" value="PRIMOSOMAL PROTEIN N"/>
    <property type="match status" value="1"/>
</dbReference>
<keyword evidence="2" id="KW-0067">ATP-binding</keyword>
<dbReference type="Gene3D" id="3.40.1440.60">
    <property type="entry name" value="PriA, 3(prime) DNA-binding domain"/>
    <property type="match status" value="1"/>
</dbReference>
<dbReference type="EMBL" id="BPPZ01000001">
    <property type="protein sequence ID" value="GJD13342.1"/>
    <property type="molecule type" value="Genomic_DNA"/>
</dbReference>
<dbReference type="eggNOG" id="COG1198">
    <property type="taxonomic scope" value="Bacteria"/>
</dbReference>
<evidence type="ECO:0000256" key="1">
    <source>
        <dbReference type="ARBA" id="ARBA00022741"/>
    </source>
</evidence>
<proteinExistence type="predicted"/>
<evidence type="ECO:0000313" key="6">
    <source>
        <dbReference type="EMBL" id="OSG95335.1"/>
    </source>
</evidence>
<protein>
    <submittedName>
        <fullName evidence="6">Primosome assembly protein PriA</fullName>
    </submittedName>
</protein>
<reference evidence="6 7" key="1">
    <citation type="journal article" date="2016" name="Sci. Rep.">
        <title>Evaluation of genetic diversity among strains of the human gut commensal Bifidobacterium adolescentis.</title>
        <authorList>
            <person name="Duranti S."/>
            <person name="Milani C."/>
            <person name="Lugli G.A."/>
            <person name="Mancabelli L."/>
            <person name="Turroni F."/>
            <person name="Ferrario C."/>
            <person name="Mangifesta M."/>
            <person name="Viappiani A."/>
            <person name="Sanchez B."/>
            <person name="Margolles A."/>
            <person name="van Sinderen D."/>
            <person name="Ventura M."/>
        </authorList>
    </citation>
    <scope>NUCLEOTIDE SEQUENCE [LARGE SCALE GENOMIC DNA]</scope>
    <source>
        <strain evidence="6 7">AD2-8</strain>
    </source>
</reference>
<dbReference type="GO" id="GO:0005524">
    <property type="term" value="F:ATP binding"/>
    <property type="evidence" value="ECO:0007669"/>
    <property type="project" value="UniProtKB-KW"/>
</dbReference>
<evidence type="ECO:0000313" key="5">
    <source>
        <dbReference type="EMBL" id="GJD13342.1"/>
    </source>
</evidence>
<dbReference type="GO" id="GO:0006270">
    <property type="term" value="P:DNA replication initiation"/>
    <property type="evidence" value="ECO:0007669"/>
    <property type="project" value="TreeGrafter"/>
</dbReference>
<dbReference type="GO" id="GO:0003677">
    <property type="term" value="F:DNA binding"/>
    <property type="evidence" value="ECO:0007669"/>
    <property type="project" value="UniProtKB-KW"/>
</dbReference>
<evidence type="ECO:0000313" key="7">
    <source>
        <dbReference type="Proteomes" id="UP000193664"/>
    </source>
</evidence>
<dbReference type="Pfam" id="PF17764">
    <property type="entry name" value="PriA_3primeBD"/>
    <property type="match status" value="1"/>
</dbReference>
<dbReference type="GO" id="GO:0006310">
    <property type="term" value="P:DNA recombination"/>
    <property type="evidence" value="ECO:0007669"/>
    <property type="project" value="TreeGrafter"/>
</dbReference>
<dbReference type="KEGG" id="badl:BADO_0555"/>
<comment type="caution">
    <text evidence="6">The sequence shown here is derived from an EMBL/GenBank/DDBJ whole genome shotgun (WGS) entry which is preliminary data.</text>
</comment>
<reference evidence="5" key="2">
    <citation type="submission" date="2021-08" db="EMBL/GenBank/DDBJ databases">
        <title>Draft genome sequence of the GABA producer Bifidobacterium adolescentis 4-2, isolated from healthy human feces.</title>
        <authorList>
            <person name="Altaib H."/>
            <person name="Niwa R."/>
            <person name="Abe M."/>
            <person name="Suzuki T."/>
        </authorList>
    </citation>
    <scope>NUCLEOTIDE SEQUENCE</scope>
    <source>
        <strain evidence="5">4-2</strain>
    </source>
</reference>
<organism evidence="6 7">
    <name type="scientific">Bifidobacterium adolescentis</name>
    <dbReference type="NCBI Taxonomy" id="1680"/>
    <lineage>
        <taxon>Bacteria</taxon>
        <taxon>Bacillati</taxon>
        <taxon>Actinomycetota</taxon>
        <taxon>Actinomycetes</taxon>
        <taxon>Bifidobacteriales</taxon>
        <taxon>Bifidobacteriaceae</taxon>
        <taxon>Bifidobacterium</taxon>
    </lineage>
</organism>
<keyword evidence="1" id="KW-0547">Nucleotide-binding</keyword>
<dbReference type="PANTHER" id="PTHR30580">
    <property type="entry name" value="PRIMOSOMAL PROTEIN N"/>
    <property type="match status" value="1"/>
</dbReference>
<evidence type="ECO:0000256" key="2">
    <source>
        <dbReference type="ARBA" id="ARBA00022840"/>
    </source>
</evidence>
<dbReference type="InterPro" id="IPR027417">
    <property type="entry name" value="P-loop_NTPase"/>
</dbReference>
<dbReference type="GO" id="GO:0006302">
    <property type="term" value="P:double-strand break repair"/>
    <property type="evidence" value="ECO:0007669"/>
    <property type="project" value="TreeGrafter"/>
</dbReference>